<dbReference type="SUPFAM" id="SSF69572">
    <property type="entry name" value="Activating enzymes of the ubiquitin-like proteins"/>
    <property type="match status" value="1"/>
</dbReference>
<sequence>MPSTFRSLWPRTSAIVTDSYKAEFFDAANARDRDKLDALVASGAVTTIHDSLNDQLEELVEGRTLHERLQGDALRQRVLAHVGELSVDLYGTYVFLPWRKELLHILPKDEFIEVRTSRNRYKITPAEQKNLSELRVGIVGLSMGSATALTLALEGIGGELRIADFDVLSLSNTNRFRSPVSNIGVNKAVLCAREIYEINPYLPVTVYAVGLHEDNIEAFLLDGGKLDILIEECDDLFMKLFSRERARYHGIPVIMETSDKGLLDVERFDQEPHRPLFHNLIGDMDSRKLRDLSPKDRIQFQLRIVGTRDTVSLRLVAGLFEIGTTTKSWPQLASAISLRSEAKFIVAHGCLAPSGGNSQAWNFTLREGRIDCSIPPTYSWTSRDFEGRSLYVAMGAAVQNMVIAAHTIGLQAQVLPAVRKGSREVCRISFKRVTPVQEPLFAAIPKRITNRQQADLERSLADTKLQTLVDVASRWGAKLSIVTNDDEKRKVARVIGIADRVRFLHPGLHHDLSNKLRWTREQAHATRTGIGLDTLGLNTADRVGAYLISSWPVMQVLRDLGLGEDLERLGRQSKCHAFALLTMPGKSLQTYLEGGRAMQEVWLEATVQNLAFCTSSSSPFMFACLEQGGDAIYSEKEKQTLRAARRDFLDIFPQADNACEILLFRLSEAAAPDARSLRCPVSQVLTIEDD</sequence>
<organism evidence="2 3">
    <name type="scientific">Hyaloscypha variabilis (strain UAMH 11265 / GT02V1 / F)</name>
    <name type="common">Meliniomyces variabilis</name>
    <dbReference type="NCBI Taxonomy" id="1149755"/>
    <lineage>
        <taxon>Eukaryota</taxon>
        <taxon>Fungi</taxon>
        <taxon>Dikarya</taxon>
        <taxon>Ascomycota</taxon>
        <taxon>Pezizomycotina</taxon>
        <taxon>Leotiomycetes</taxon>
        <taxon>Helotiales</taxon>
        <taxon>Hyaloscyphaceae</taxon>
        <taxon>Hyaloscypha</taxon>
        <taxon>Hyaloscypha variabilis</taxon>
    </lineage>
</organism>
<dbReference type="GO" id="GO:0008641">
    <property type="term" value="F:ubiquitin-like modifier activating enzyme activity"/>
    <property type="evidence" value="ECO:0007669"/>
    <property type="project" value="InterPro"/>
</dbReference>
<protein>
    <submittedName>
        <fullName evidence="2">Molybdopterin biosynthesis protein</fullName>
    </submittedName>
</protein>
<gene>
    <name evidence="2" type="ORF">L207DRAFT_633387</name>
</gene>
<feature type="domain" description="THIF-type NAD/FAD binding fold" evidence="1">
    <location>
        <begin position="119"/>
        <end position="278"/>
    </location>
</feature>
<dbReference type="Pfam" id="PF00899">
    <property type="entry name" value="ThiF"/>
    <property type="match status" value="1"/>
</dbReference>
<dbReference type="GO" id="GO:0016491">
    <property type="term" value="F:oxidoreductase activity"/>
    <property type="evidence" value="ECO:0007669"/>
    <property type="project" value="InterPro"/>
</dbReference>
<evidence type="ECO:0000313" key="2">
    <source>
        <dbReference type="EMBL" id="PMD40342.1"/>
    </source>
</evidence>
<dbReference type="InterPro" id="IPR000594">
    <property type="entry name" value="ThiF_NAD_FAD-bd"/>
</dbReference>
<dbReference type="Gene3D" id="3.40.50.720">
    <property type="entry name" value="NAD(P)-binding Rossmann-like Domain"/>
    <property type="match status" value="1"/>
</dbReference>
<dbReference type="CDD" id="cd01483">
    <property type="entry name" value="E1_enzyme_family"/>
    <property type="match status" value="1"/>
</dbReference>
<dbReference type="Proteomes" id="UP000235786">
    <property type="component" value="Unassembled WGS sequence"/>
</dbReference>
<dbReference type="SUPFAM" id="SSF55469">
    <property type="entry name" value="FMN-dependent nitroreductase-like"/>
    <property type="match status" value="1"/>
</dbReference>
<name>A0A2J6RPB1_HYAVF</name>
<dbReference type="PANTHER" id="PTHR43267:SF3">
    <property type="entry name" value="THIF PROTEIN"/>
    <property type="match status" value="1"/>
</dbReference>
<reference evidence="2 3" key="1">
    <citation type="submission" date="2016-04" db="EMBL/GenBank/DDBJ databases">
        <title>A degradative enzymes factory behind the ericoid mycorrhizal symbiosis.</title>
        <authorList>
            <consortium name="DOE Joint Genome Institute"/>
            <person name="Martino E."/>
            <person name="Morin E."/>
            <person name="Grelet G."/>
            <person name="Kuo A."/>
            <person name="Kohler A."/>
            <person name="Daghino S."/>
            <person name="Barry K."/>
            <person name="Choi C."/>
            <person name="Cichocki N."/>
            <person name="Clum A."/>
            <person name="Copeland A."/>
            <person name="Hainaut M."/>
            <person name="Haridas S."/>
            <person name="Labutti K."/>
            <person name="Lindquist E."/>
            <person name="Lipzen A."/>
            <person name="Khouja H.-R."/>
            <person name="Murat C."/>
            <person name="Ohm R."/>
            <person name="Olson A."/>
            <person name="Spatafora J."/>
            <person name="Veneault-Fourrey C."/>
            <person name="Henrissat B."/>
            <person name="Grigoriev I."/>
            <person name="Martin F."/>
            <person name="Perotto S."/>
        </authorList>
    </citation>
    <scope>NUCLEOTIDE SEQUENCE [LARGE SCALE GENOMIC DNA]</scope>
    <source>
        <strain evidence="2 3">F</strain>
    </source>
</reference>
<dbReference type="OrthoDB" id="10265862at2759"/>
<proteinExistence type="predicted"/>
<dbReference type="EMBL" id="KZ613945">
    <property type="protein sequence ID" value="PMD40342.1"/>
    <property type="molecule type" value="Genomic_DNA"/>
</dbReference>
<dbReference type="PANTHER" id="PTHR43267">
    <property type="entry name" value="TRNA THREONYLCARBAMOYLADENOSINE DEHYDRATASE"/>
    <property type="match status" value="1"/>
</dbReference>
<dbReference type="InterPro" id="IPR000415">
    <property type="entry name" value="Nitroreductase-like"/>
</dbReference>
<dbReference type="InterPro" id="IPR045886">
    <property type="entry name" value="ThiF/MoeB/HesA"/>
</dbReference>
<accession>A0A2J6RPB1</accession>
<evidence type="ECO:0000313" key="3">
    <source>
        <dbReference type="Proteomes" id="UP000235786"/>
    </source>
</evidence>
<evidence type="ECO:0000259" key="1">
    <source>
        <dbReference type="Pfam" id="PF00899"/>
    </source>
</evidence>
<dbReference type="GO" id="GO:0061503">
    <property type="term" value="F:tRNA threonylcarbamoyladenosine dehydratase"/>
    <property type="evidence" value="ECO:0007669"/>
    <property type="project" value="TreeGrafter"/>
</dbReference>
<dbReference type="GO" id="GO:0061504">
    <property type="term" value="P:cyclic threonylcarbamoyladenosine biosynthetic process"/>
    <property type="evidence" value="ECO:0007669"/>
    <property type="project" value="TreeGrafter"/>
</dbReference>
<dbReference type="AlphaFoldDB" id="A0A2J6RPB1"/>
<keyword evidence="3" id="KW-1185">Reference proteome</keyword>
<dbReference type="Gene3D" id="3.40.109.10">
    <property type="entry name" value="NADH Oxidase"/>
    <property type="match status" value="1"/>
</dbReference>
<dbReference type="InterPro" id="IPR035985">
    <property type="entry name" value="Ubiquitin-activating_enz"/>
</dbReference>